<dbReference type="Gene3D" id="1.10.1740.10">
    <property type="match status" value="1"/>
</dbReference>
<feature type="transmembrane region" description="Helical" evidence="7">
    <location>
        <begin position="311"/>
        <end position="331"/>
    </location>
</feature>
<keyword evidence="7" id="KW-1133">Transmembrane helix</keyword>
<evidence type="ECO:0000256" key="7">
    <source>
        <dbReference type="SAM" id="Phobius"/>
    </source>
</evidence>
<dbReference type="Gene3D" id="1.10.10.10">
    <property type="entry name" value="Winged helix-like DNA-binding domain superfamily/Winged helix DNA-binding domain"/>
    <property type="match status" value="1"/>
</dbReference>
<feature type="region of interest" description="Disordered" evidence="6">
    <location>
        <begin position="500"/>
        <end position="524"/>
    </location>
</feature>
<dbReference type="Proteomes" id="UP000644610">
    <property type="component" value="Unassembled WGS sequence"/>
</dbReference>
<gene>
    <name evidence="9" type="ORF">Psi02_12420</name>
</gene>
<keyword evidence="7" id="KW-0472">Membrane</keyword>
<feature type="region of interest" description="Disordered" evidence="6">
    <location>
        <begin position="340"/>
        <end position="426"/>
    </location>
</feature>
<dbReference type="SUPFAM" id="SSF88946">
    <property type="entry name" value="Sigma2 domain of RNA polymerase sigma factors"/>
    <property type="match status" value="1"/>
</dbReference>
<evidence type="ECO:0000256" key="5">
    <source>
        <dbReference type="ARBA" id="ARBA00023163"/>
    </source>
</evidence>
<evidence type="ECO:0000256" key="4">
    <source>
        <dbReference type="ARBA" id="ARBA00023125"/>
    </source>
</evidence>
<dbReference type="InterPro" id="IPR013249">
    <property type="entry name" value="RNA_pol_sigma70_r4_t2"/>
</dbReference>
<comment type="caution">
    <text evidence="9">The sequence shown here is derived from an EMBL/GenBank/DDBJ whole genome shotgun (WGS) entry which is preliminary data.</text>
</comment>
<dbReference type="RefSeq" id="WP_203972470.1">
    <property type="nucleotide sequence ID" value="NZ_BAAAKY010000028.1"/>
</dbReference>
<feature type="compositionally biased region" description="Low complexity" evidence="6">
    <location>
        <begin position="388"/>
        <end position="410"/>
    </location>
</feature>
<evidence type="ECO:0000256" key="3">
    <source>
        <dbReference type="ARBA" id="ARBA00023082"/>
    </source>
</evidence>
<dbReference type="PANTHER" id="PTHR43133">
    <property type="entry name" value="RNA POLYMERASE ECF-TYPE SIGMA FACTO"/>
    <property type="match status" value="1"/>
</dbReference>
<keyword evidence="3" id="KW-0731">Sigma factor</keyword>
<dbReference type="InterPro" id="IPR036388">
    <property type="entry name" value="WH-like_DNA-bd_sf"/>
</dbReference>
<comment type="similarity">
    <text evidence="1">Belongs to the sigma-70 factor family. ECF subfamily.</text>
</comment>
<sequence>MPGWPDVGRTDDHRLLEALRRGDAHAPASLYDAYADRLNDYAHSLLHDQDLAAEAVHDSLVIAHECVDRLTEPARLRAWLYALARTRSAARTGGRTPPHGMAPPATLDEPADPQLAAVVHEALGELGGHERQALDLSVRHGLSTAEIGAVLGVTSRQAAGHLSKARGHVENSAAAIVLARTGRAHCPDLSALVDSGVGASWQDGPLSTALRKRLSRHISGCKVCVEGRERHVSADPLLTTMPIAFPPLSLRRHVIDTCVSPECEAARAAILEQGNRFDKRGFPIAPAGPSGRRRSRRRRGSRDRRSSRTTFILLPAVFVFGTAGAATLIYGQAPERRLEAMNPAPAPAPPDAPVPTPEVDPLETAEPEETSPAPTSPPPTPPTPPASPRARVTTPPRPPAARTTPAPTRSPTRRPPPPVLEVGCPGDLGAATGGTITLAARNAAVDWSATPPLGVAIAPGQGRLKADASGRVALTIIDPGSAGSGIVAFHSAAGNPTCRVSWSGTGGSPPPEPPASPSPDPSVL</sequence>
<evidence type="ECO:0000313" key="9">
    <source>
        <dbReference type="EMBL" id="GII44818.1"/>
    </source>
</evidence>
<keyword evidence="2" id="KW-0805">Transcription regulation</keyword>
<accession>A0A8J3UFV7</accession>
<feature type="compositionally biased region" description="Basic residues" evidence="6">
    <location>
        <begin position="291"/>
        <end position="307"/>
    </location>
</feature>
<feature type="region of interest" description="Disordered" evidence="6">
    <location>
        <begin position="279"/>
        <end position="307"/>
    </location>
</feature>
<dbReference type="AlphaFoldDB" id="A0A8J3UFV7"/>
<dbReference type="InterPro" id="IPR013325">
    <property type="entry name" value="RNA_pol_sigma_r2"/>
</dbReference>
<name>A0A8J3UFV7_9ACTN</name>
<keyword evidence="5" id="KW-0804">Transcription</keyword>
<dbReference type="GO" id="GO:0016987">
    <property type="term" value="F:sigma factor activity"/>
    <property type="evidence" value="ECO:0007669"/>
    <property type="project" value="UniProtKB-KW"/>
</dbReference>
<dbReference type="PANTHER" id="PTHR43133:SF8">
    <property type="entry name" value="RNA POLYMERASE SIGMA FACTOR HI_1459-RELATED"/>
    <property type="match status" value="1"/>
</dbReference>
<keyword evidence="4" id="KW-0238">DNA-binding</keyword>
<dbReference type="InterPro" id="IPR013324">
    <property type="entry name" value="RNA_pol_sigma_r3/r4-like"/>
</dbReference>
<feature type="compositionally biased region" description="Acidic residues" evidence="6">
    <location>
        <begin position="360"/>
        <end position="369"/>
    </location>
</feature>
<dbReference type="GO" id="GO:0003677">
    <property type="term" value="F:DNA binding"/>
    <property type="evidence" value="ECO:0007669"/>
    <property type="project" value="UniProtKB-KW"/>
</dbReference>
<proteinExistence type="inferred from homology"/>
<evidence type="ECO:0000256" key="6">
    <source>
        <dbReference type="SAM" id="MobiDB-lite"/>
    </source>
</evidence>
<evidence type="ECO:0000313" key="10">
    <source>
        <dbReference type="Proteomes" id="UP000644610"/>
    </source>
</evidence>
<protein>
    <recommendedName>
        <fullName evidence="8">RNA polymerase sigma factor 70 region 4 type 2 domain-containing protein</fullName>
    </recommendedName>
</protein>
<dbReference type="EMBL" id="BOOQ01000006">
    <property type="protein sequence ID" value="GII44818.1"/>
    <property type="molecule type" value="Genomic_DNA"/>
</dbReference>
<dbReference type="SUPFAM" id="SSF88659">
    <property type="entry name" value="Sigma3 and sigma4 domains of RNA polymerase sigma factors"/>
    <property type="match status" value="1"/>
</dbReference>
<keyword evidence="7" id="KW-0812">Transmembrane</keyword>
<feature type="region of interest" description="Disordered" evidence="6">
    <location>
        <begin position="90"/>
        <end position="109"/>
    </location>
</feature>
<dbReference type="GO" id="GO:0006352">
    <property type="term" value="P:DNA-templated transcription initiation"/>
    <property type="evidence" value="ECO:0007669"/>
    <property type="project" value="InterPro"/>
</dbReference>
<dbReference type="InterPro" id="IPR039425">
    <property type="entry name" value="RNA_pol_sigma-70-like"/>
</dbReference>
<feature type="compositionally biased region" description="Pro residues" evidence="6">
    <location>
        <begin position="344"/>
        <end position="358"/>
    </location>
</feature>
<feature type="compositionally biased region" description="Pro residues" evidence="6">
    <location>
        <begin position="374"/>
        <end position="387"/>
    </location>
</feature>
<dbReference type="Pfam" id="PF08281">
    <property type="entry name" value="Sigma70_r4_2"/>
    <property type="match status" value="1"/>
</dbReference>
<organism evidence="9 10">
    <name type="scientific">Planotetraspora silvatica</name>
    <dbReference type="NCBI Taxonomy" id="234614"/>
    <lineage>
        <taxon>Bacteria</taxon>
        <taxon>Bacillati</taxon>
        <taxon>Actinomycetota</taxon>
        <taxon>Actinomycetes</taxon>
        <taxon>Streptosporangiales</taxon>
        <taxon>Streptosporangiaceae</taxon>
        <taxon>Planotetraspora</taxon>
    </lineage>
</organism>
<evidence type="ECO:0000256" key="2">
    <source>
        <dbReference type="ARBA" id="ARBA00023015"/>
    </source>
</evidence>
<feature type="compositionally biased region" description="Pro residues" evidence="6">
    <location>
        <begin position="508"/>
        <end position="524"/>
    </location>
</feature>
<keyword evidence="10" id="KW-1185">Reference proteome</keyword>
<reference evidence="9" key="1">
    <citation type="submission" date="2021-01" db="EMBL/GenBank/DDBJ databases">
        <title>Whole genome shotgun sequence of Planotetraspora silvatica NBRC 100141.</title>
        <authorList>
            <person name="Komaki H."/>
            <person name="Tamura T."/>
        </authorList>
    </citation>
    <scope>NUCLEOTIDE SEQUENCE</scope>
    <source>
        <strain evidence="9">NBRC 100141</strain>
    </source>
</reference>
<feature type="domain" description="RNA polymerase sigma factor 70 region 4 type 2" evidence="8">
    <location>
        <begin position="119"/>
        <end position="168"/>
    </location>
</feature>
<evidence type="ECO:0000256" key="1">
    <source>
        <dbReference type="ARBA" id="ARBA00010641"/>
    </source>
</evidence>
<evidence type="ECO:0000259" key="8">
    <source>
        <dbReference type="Pfam" id="PF08281"/>
    </source>
</evidence>